<dbReference type="OrthoDB" id="5513186at2"/>
<dbReference type="GO" id="GO:0005829">
    <property type="term" value="C:cytosol"/>
    <property type="evidence" value="ECO:0007669"/>
    <property type="project" value="TreeGrafter"/>
</dbReference>
<keyword evidence="3" id="KW-1185">Reference proteome</keyword>
<dbReference type="InterPro" id="IPR039315">
    <property type="entry name" value="CheW"/>
</dbReference>
<comment type="caution">
    <text evidence="2">The sequence shown here is derived from an EMBL/GenBank/DDBJ whole genome shotgun (WGS) entry which is preliminary data.</text>
</comment>
<feature type="domain" description="CheW-like" evidence="1">
    <location>
        <begin position="61"/>
        <end position="196"/>
    </location>
</feature>
<accession>A0A085W3U2</accession>
<reference evidence="2 3" key="1">
    <citation type="submission" date="2014-04" db="EMBL/GenBank/DDBJ databases">
        <title>Genome assembly of Hyalangium minutum DSM 14724.</title>
        <authorList>
            <person name="Sharma G."/>
            <person name="Subramanian S."/>
        </authorList>
    </citation>
    <scope>NUCLEOTIDE SEQUENCE [LARGE SCALE GENOMIC DNA]</scope>
    <source>
        <strain evidence="2 3">DSM 14724</strain>
    </source>
</reference>
<dbReference type="Pfam" id="PF01584">
    <property type="entry name" value="CheW"/>
    <property type="match status" value="1"/>
</dbReference>
<name>A0A085W3U2_9BACT</name>
<dbReference type="PANTHER" id="PTHR22617">
    <property type="entry name" value="CHEMOTAXIS SENSOR HISTIDINE KINASE-RELATED"/>
    <property type="match status" value="1"/>
</dbReference>
<dbReference type="STRING" id="394096.DB31_4065"/>
<evidence type="ECO:0000313" key="3">
    <source>
        <dbReference type="Proteomes" id="UP000028725"/>
    </source>
</evidence>
<dbReference type="EMBL" id="JMCB01000022">
    <property type="protein sequence ID" value="KFE62355.1"/>
    <property type="molecule type" value="Genomic_DNA"/>
</dbReference>
<evidence type="ECO:0000259" key="1">
    <source>
        <dbReference type="PROSITE" id="PS50851"/>
    </source>
</evidence>
<evidence type="ECO:0000313" key="2">
    <source>
        <dbReference type="EMBL" id="KFE62355.1"/>
    </source>
</evidence>
<dbReference type="Proteomes" id="UP000028725">
    <property type="component" value="Unassembled WGS sequence"/>
</dbReference>
<dbReference type="PANTHER" id="PTHR22617:SF23">
    <property type="entry name" value="CHEMOTAXIS PROTEIN CHEW"/>
    <property type="match status" value="1"/>
</dbReference>
<dbReference type="SUPFAM" id="SSF50341">
    <property type="entry name" value="CheW-like"/>
    <property type="match status" value="1"/>
</dbReference>
<dbReference type="PROSITE" id="PS50851">
    <property type="entry name" value="CHEW"/>
    <property type="match status" value="1"/>
</dbReference>
<proteinExistence type="predicted"/>
<dbReference type="Gene3D" id="2.30.30.40">
    <property type="entry name" value="SH3 Domains"/>
    <property type="match status" value="1"/>
</dbReference>
<dbReference type="Gene3D" id="2.40.50.180">
    <property type="entry name" value="CheA-289, Domain 4"/>
    <property type="match status" value="1"/>
</dbReference>
<gene>
    <name evidence="2" type="ORF">DB31_4065</name>
</gene>
<dbReference type="SMART" id="SM00260">
    <property type="entry name" value="CheW"/>
    <property type="match status" value="1"/>
</dbReference>
<dbReference type="InterPro" id="IPR002545">
    <property type="entry name" value="CheW-lke_dom"/>
</dbReference>
<dbReference type="GO" id="GO:0007165">
    <property type="term" value="P:signal transduction"/>
    <property type="evidence" value="ECO:0007669"/>
    <property type="project" value="InterPro"/>
</dbReference>
<sequence length="206" mass="22039">MAERKTGQGLDWEEAYARLGRLAKATGSALTRTPEEAQALLDVRARELARPVVPERASDTLLEVARFRSGGQDYALETRFVHEVLRTAELTPLPGAPPLLRGLTLLRGEVLPVVELAPLFGRPVSGRGSAVLLIGLGRADLGLSVEEVEEVALISRDALLPPPATLSAEAARLVSGIHREGTLLLEGEALLGDSRLVFDLTDEGKV</sequence>
<dbReference type="RefSeq" id="WP_044197491.1">
    <property type="nucleotide sequence ID" value="NZ_JMCB01000022.1"/>
</dbReference>
<dbReference type="InterPro" id="IPR036061">
    <property type="entry name" value="CheW-like_dom_sf"/>
</dbReference>
<dbReference type="GO" id="GO:0006935">
    <property type="term" value="P:chemotaxis"/>
    <property type="evidence" value="ECO:0007669"/>
    <property type="project" value="InterPro"/>
</dbReference>
<protein>
    <recommendedName>
        <fullName evidence="1">CheW-like domain-containing protein</fullName>
    </recommendedName>
</protein>
<organism evidence="2 3">
    <name type="scientific">Hyalangium minutum</name>
    <dbReference type="NCBI Taxonomy" id="394096"/>
    <lineage>
        <taxon>Bacteria</taxon>
        <taxon>Pseudomonadati</taxon>
        <taxon>Myxococcota</taxon>
        <taxon>Myxococcia</taxon>
        <taxon>Myxococcales</taxon>
        <taxon>Cystobacterineae</taxon>
        <taxon>Archangiaceae</taxon>
        <taxon>Hyalangium</taxon>
    </lineage>
</organism>
<dbReference type="AlphaFoldDB" id="A0A085W3U2"/>